<reference evidence="2" key="1">
    <citation type="submission" date="2023-06" db="EMBL/GenBank/DDBJ databases">
        <authorList>
            <person name="Kurt Z."/>
        </authorList>
    </citation>
    <scope>NUCLEOTIDE SEQUENCE</scope>
</reference>
<evidence type="ECO:0000313" key="3">
    <source>
        <dbReference type="EMBL" id="CAL5973785.1"/>
    </source>
</evidence>
<feature type="region of interest" description="Disordered" evidence="1">
    <location>
        <begin position="37"/>
        <end position="60"/>
    </location>
</feature>
<evidence type="ECO:0000313" key="4">
    <source>
        <dbReference type="Proteomes" id="UP001642409"/>
    </source>
</evidence>
<dbReference type="EMBL" id="CAXDID020000004">
    <property type="protein sequence ID" value="CAL5973785.1"/>
    <property type="molecule type" value="Genomic_DNA"/>
</dbReference>
<dbReference type="AlphaFoldDB" id="A0AA86U8C5"/>
<comment type="caution">
    <text evidence="2">The sequence shown here is derived from an EMBL/GenBank/DDBJ whole genome shotgun (WGS) entry which is preliminary data.</text>
</comment>
<organism evidence="2">
    <name type="scientific">Hexamita inflata</name>
    <dbReference type="NCBI Taxonomy" id="28002"/>
    <lineage>
        <taxon>Eukaryota</taxon>
        <taxon>Metamonada</taxon>
        <taxon>Diplomonadida</taxon>
        <taxon>Hexamitidae</taxon>
        <taxon>Hexamitinae</taxon>
        <taxon>Hexamita</taxon>
    </lineage>
</organism>
<evidence type="ECO:0000256" key="1">
    <source>
        <dbReference type="SAM" id="MobiDB-lite"/>
    </source>
</evidence>
<protein>
    <submittedName>
        <fullName evidence="3">Hypothetical_protein</fullName>
    </submittedName>
</protein>
<dbReference type="EMBL" id="CATOUU010000531">
    <property type="protein sequence ID" value="CAI9933358.1"/>
    <property type="molecule type" value="Genomic_DNA"/>
</dbReference>
<sequence>MICQLLIDQIKFHPPQLADFLTIYLKSHISYKSIQKTASNATKPSAVFKSPDRNQSNKIVTNSEKDKLNQIYIYFTFNDFFSKFHFFKWNEGHYTTIYMLMI</sequence>
<gene>
    <name evidence="2" type="ORF">HINF_LOCUS21003</name>
    <name evidence="3" type="ORF">HINF_LOCUS2549</name>
</gene>
<keyword evidence="4" id="KW-1185">Reference proteome</keyword>
<evidence type="ECO:0000313" key="2">
    <source>
        <dbReference type="EMBL" id="CAI9933358.1"/>
    </source>
</evidence>
<name>A0AA86U8C5_9EUKA</name>
<dbReference type="Proteomes" id="UP001642409">
    <property type="component" value="Unassembled WGS sequence"/>
</dbReference>
<accession>A0AA86U8C5</accession>
<reference evidence="3 4" key="2">
    <citation type="submission" date="2024-07" db="EMBL/GenBank/DDBJ databases">
        <authorList>
            <person name="Akdeniz Z."/>
        </authorList>
    </citation>
    <scope>NUCLEOTIDE SEQUENCE [LARGE SCALE GENOMIC DNA]</scope>
</reference>
<proteinExistence type="predicted"/>